<accession>A0A8J2N0W5</accession>
<comment type="caution">
    <text evidence="2">The sequence shown here is derived from an EMBL/GenBank/DDBJ whole genome shotgun (WGS) entry which is preliminary data.</text>
</comment>
<feature type="region of interest" description="Disordered" evidence="1">
    <location>
        <begin position="370"/>
        <end position="413"/>
    </location>
</feature>
<dbReference type="OrthoDB" id="3778423at2759"/>
<dbReference type="AlphaFoldDB" id="A0A8J2N0W5"/>
<feature type="region of interest" description="Disordered" evidence="1">
    <location>
        <begin position="246"/>
        <end position="345"/>
    </location>
</feature>
<protein>
    <submittedName>
        <fullName evidence="2">Uncharacterized protein</fullName>
    </submittedName>
</protein>
<feature type="compositionally biased region" description="Basic and acidic residues" evidence="1">
    <location>
        <begin position="246"/>
        <end position="258"/>
    </location>
</feature>
<sequence>MTDCDHDVGTPQGAHDKATMMIPLASSSPSTRSLPRLSDQKLEKVPKFLKAASRPKPNTSLCLNQDIPVVQGLCFKNIAEAQRSMALAQWHAPRDDDTIPKTEEEYRDIAKMLVDAFMDMRIAKDTATNAYRKRFTPGESVYYQDWAIEACAWDIISKVMSIHTEGFKVPIYDKSIVDCIGQTQNWLFQDRINWICQVVRSSKHVAVTLMKHEKNWTTIGAPHKLYSSTLVNCISNAHRGKWVKDGREADKNHQERSIKGKRTKDQLAISNGDGVGMDPGTAAGAEETETLQRELTRKRQKIEHITSDGKDVDMDDAITGDSDAGVHSLKKPEKSLKPSKSFINSPRPDKEMIALFYGALSTKSVAVVPGQDTGKHSAQADEAVSEDVDRSKSPHKDSVGEGEYNKDTSVEKKMKKHHNITVGLNYHPNVDTKGGFEFDNGSELSEALDGLLSDTSYASPTSKKTDDLKGSPSTLDPRTHDAVHLDGAYMLASLHTGR</sequence>
<dbReference type="EMBL" id="CAJRGZ010000019">
    <property type="protein sequence ID" value="CAG5163950.1"/>
    <property type="molecule type" value="Genomic_DNA"/>
</dbReference>
<dbReference type="RefSeq" id="XP_043170140.1">
    <property type="nucleotide sequence ID" value="XM_043314205.1"/>
</dbReference>
<proteinExistence type="predicted"/>
<organism evidence="2 3">
    <name type="scientific">Alternaria atra</name>
    <dbReference type="NCBI Taxonomy" id="119953"/>
    <lineage>
        <taxon>Eukaryota</taxon>
        <taxon>Fungi</taxon>
        <taxon>Dikarya</taxon>
        <taxon>Ascomycota</taxon>
        <taxon>Pezizomycotina</taxon>
        <taxon>Dothideomycetes</taxon>
        <taxon>Pleosporomycetidae</taxon>
        <taxon>Pleosporales</taxon>
        <taxon>Pleosporineae</taxon>
        <taxon>Pleosporaceae</taxon>
        <taxon>Alternaria</taxon>
        <taxon>Alternaria sect. Ulocladioides</taxon>
    </lineage>
</organism>
<evidence type="ECO:0000256" key="1">
    <source>
        <dbReference type="SAM" id="MobiDB-lite"/>
    </source>
</evidence>
<name>A0A8J2N0W5_9PLEO</name>
<evidence type="ECO:0000313" key="3">
    <source>
        <dbReference type="Proteomes" id="UP000676310"/>
    </source>
</evidence>
<feature type="region of interest" description="Disordered" evidence="1">
    <location>
        <begin position="455"/>
        <end position="480"/>
    </location>
</feature>
<dbReference type="Proteomes" id="UP000676310">
    <property type="component" value="Unassembled WGS sequence"/>
</dbReference>
<dbReference type="GeneID" id="67018488"/>
<feature type="compositionally biased region" description="Basic and acidic residues" evidence="1">
    <location>
        <begin position="387"/>
        <end position="412"/>
    </location>
</feature>
<reference evidence="2" key="1">
    <citation type="submission" date="2021-05" db="EMBL/GenBank/DDBJ databases">
        <authorList>
            <person name="Stam R."/>
        </authorList>
    </citation>
    <scope>NUCLEOTIDE SEQUENCE</scope>
    <source>
        <strain evidence="2">CS162</strain>
    </source>
</reference>
<keyword evidence="3" id="KW-1185">Reference proteome</keyword>
<feature type="compositionally biased region" description="Basic and acidic residues" evidence="1">
    <location>
        <begin position="290"/>
        <end position="312"/>
    </location>
</feature>
<evidence type="ECO:0000313" key="2">
    <source>
        <dbReference type="EMBL" id="CAG5163950.1"/>
    </source>
</evidence>
<gene>
    <name evidence="2" type="ORF">ALTATR162_LOCUS6583</name>
</gene>